<dbReference type="PROSITE" id="PS01186">
    <property type="entry name" value="EGF_2"/>
    <property type="match status" value="1"/>
</dbReference>
<feature type="signal peptide" evidence="2">
    <location>
        <begin position="1"/>
        <end position="23"/>
    </location>
</feature>
<dbReference type="Gene3D" id="3.40.33.10">
    <property type="entry name" value="CAP"/>
    <property type="match status" value="1"/>
</dbReference>
<evidence type="ECO:0000256" key="1">
    <source>
        <dbReference type="SAM" id="MobiDB-lite"/>
    </source>
</evidence>
<keyword evidence="2" id="KW-0732">Signal</keyword>
<evidence type="ECO:0000256" key="2">
    <source>
        <dbReference type="SAM" id="SignalP"/>
    </source>
</evidence>
<dbReference type="SMART" id="SM00198">
    <property type="entry name" value="SCP"/>
    <property type="match status" value="1"/>
</dbReference>
<dbReference type="InterPro" id="IPR014044">
    <property type="entry name" value="CAP_dom"/>
</dbReference>
<organism evidence="4">
    <name type="scientific">Colubraria reticulata</name>
    <dbReference type="NCBI Taxonomy" id="604273"/>
    <lineage>
        <taxon>Eukaryota</taxon>
        <taxon>Metazoa</taxon>
        <taxon>Spiralia</taxon>
        <taxon>Lophotrochozoa</taxon>
        <taxon>Mollusca</taxon>
        <taxon>Gastropoda</taxon>
        <taxon>Caenogastropoda</taxon>
        <taxon>Neogastropoda</taxon>
        <taxon>Buccinoidea</taxon>
        <taxon>Buccinidae</taxon>
        <taxon>Colubraria</taxon>
    </lineage>
</organism>
<feature type="region of interest" description="Disordered" evidence="1">
    <location>
        <begin position="32"/>
        <end position="57"/>
    </location>
</feature>
<dbReference type="InterPro" id="IPR002413">
    <property type="entry name" value="V5_allergen-like"/>
</dbReference>
<feature type="domain" description="EGF-like" evidence="3">
    <location>
        <begin position="345"/>
        <end position="356"/>
    </location>
</feature>
<dbReference type="InterPro" id="IPR001283">
    <property type="entry name" value="CRISP-related"/>
</dbReference>
<protein>
    <submittedName>
        <fullName evidence="4">CreCAP-ShK5</fullName>
    </submittedName>
</protein>
<dbReference type="InterPro" id="IPR035940">
    <property type="entry name" value="CAP_sf"/>
</dbReference>
<dbReference type="PRINTS" id="PR00838">
    <property type="entry name" value="V5ALLERGEN"/>
</dbReference>
<dbReference type="PRINTS" id="PR00837">
    <property type="entry name" value="V5TPXLIKE"/>
</dbReference>
<dbReference type="InterPro" id="IPR000742">
    <property type="entry name" value="EGF"/>
</dbReference>
<evidence type="ECO:0000259" key="3">
    <source>
        <dbReference type="PROSITE" id="PS01186"/>
    </source>
</evidence>
<dbReference type="EMBL" id="MK387125">
    <property type="protein sequence ID" value="QBH70091.1"/>
    <property type="molecule type" value="mRNA"/>
</dbReference>
<feature type="chain" id="PRO_5019731061" evidence="2">
    <location>
        <begin position="24"/>
        <end position="432"/>
    </location>
</feature>
<evidence type="ECO:0000313" key="4">
    <source>
        <dbReference type="EMBL" id="QBH70091.1"/>
    </source>
</evidence>
<name>A0A481SQ44_9CAEN</name>
<dbReference type="Gene3D" id="2.10.25.10">
    <property type="entry name" value="Laminin"/>
    <property type="match status" value="1"/>
</dbReference>
<sequence>MAKNVAAALLVLWVFAEVVSVQGGHRSVIDSTRGRVSSRSRRGVSKRSAPGSQDTCTAEFSSIPGHTMCMIDNSRVTNSGVSSEEREQIVQQHNNARRNVEPPATDLTVLVWNEKLAEVAEKWAKQCQFGHDNEKSVPGLKVRVGQNVAVGQDSWQKAIQGWHDEVKLYTFGTDPDSYLGVDGWMKIAHYTQMVQKSTHLVGCGFAFCKEDYYGKYYVCNYAAQQTDLDYPYTKGERCSVCPKTCHDGLCDCGGLICQNRGTLDMNTCTCKCPGLYKGVDCGELIPEAATCGGKVCENGGQLDVNTCNCNCQSPFTGDVCQNKAATCGGKVCENGGQLDVNTCNCNCQSPFTGDNCQNTLAACPGRVCEYEGQLGADPCSCVCKSEYAQDICQNTTCPQRDGDRCPAYSHKHCTQYASVPKLCPFKCQICRK</sequence>
<accession>A0A481SQ44</accession>
<feature type="compositionally biased region" description="Basic residues" evidence="1">
    <location>
        <begin position="36"/>
        <end position="45"/>
    </location>
</feature>
<dbReference type="Pfam" id="PF00188">
    <property type="entry name" value="CAP"/>
    <property type="match status" value="1"/>
</dbReference>
<proteinExistence type="evidence at transcript level"/>
<dbReference type="AlphaFoldDB" id="A0A481SQ44"/>
<dbReference type="PANTHER" id="PTHR10334">
    <property type="entry name" value="CYSTEINE-RICH SECRETORY PROTEIN-RELATED"/>
    <property type="match status" value="1"/>
</dbReference>
<dbReference type="SUPFAM" id="SSF55797">
    <property type="entry name" value="PR-1-like"/>
    <property type="match status" value="1"/>
</dbReference>
<reference evidence="4" key="1">
    <citation type="journal article" date="2019" name="Toxins">
        <title>A Recurrent Motif: Diversity and Evolution of ShKT Domain Containing Proteins in the Vampire Snail Cumia reticulata.</title>
        <authorList>
            <person name="Gerdol M."/>
            <person name="Cervelli M."/>
            <person name="Mariottini P."/>
            <person name="Oliverio M."/>
            <person name="Dutertre S."/>
            <person name="Modica M.V."/>
        </authorList>
    </citation>
    <scope>NUCLEOTIDE SEQUENCE</scope>
</reference>